<feature type="binding site" evidence="2">
    <location>
        <position position="237"/>
    </location>
    <ligand>
        <name>Cu cation</name>
        <dbReference type="ChEBI" id="CHEBI:23378"/>
    </ligand>
</feature>
<dbReference type="PANTHER" id="PTHR12151:SF1">
    <property type="entry name" value="PROTEIN SCO1 HOMOLOG 2, MITOCHONDRIAL"/>
    <property type="match status" value="1"/>
</dbReference>
<keyword evidence="6" id="KW-1185">Reference proteome</keyword>
<reference evidence="5" key="1">
    <citation type="submission" date="2021-08" db="EMBL/GenBank/DDBJ databases">
        <title>WGS assembly of Ceratopteris richardii.</title>
        <authorList>
            <person name="Marchant D.B."/>
            <person name="Chen G."/>
            <person name="Jenkins J."/>
            <person name="Shu S."/>
            <person name="Leebens-Mack J."/>
            <person name="Grimwood J."/>
            <person name="Schmutz J."/>
            <person name="Soltis P."/>
            <person name="Soltis D."/>
            <person name="Chen Z.-H."/>
        </authorList>
    </citation>
    <scope>NUCLEOTIDE SEQUENCE</scope>
    <source>
        <strain evidence="5">Whitten #5841</strain>
        <tissue evidence="5">Leaf</tissue>
    </source>
</reference>
<keyword evidence="4" id="KW-0472">Membrane</keyword>
<dbReference type="Proteomes" id="UP000825935">
    <property type="component" value="Chromosome 37"/>
</dbReference>
<comment type="similarity">
    <text evidence="1">Belongs to the SCO1/2 family.</text>
</comment>
<keyword evidence="3" id="KW-1015">Disulfide bond</keyword>
<keyword evidence="2" id="KW-0186">Copper</keyword>
<evidence type="ECO:0000256" key="2">
    <source>
        <dbReference type="PIRSR" id="PIRSR603782-1"/>
    </source>
</evidence>
<gene>
    <name evidence="5" type="ORF">KP509_37G022500</name>
</gene>
<dbReference type="FunFam" id="3.40.30.10:FF:000013">
    <property type="entry name" value="Blast:Protein SCO1 homolog, mitochondrial"/>
    <property type="match status" value="1"/>
</dbReference>
<comment type="caution">
    <text evidence="5">The sequence shown here is derived from an EMBL/GenBank/DDBJ whole genome shotgun (WGS) entry which is preliminary data.</text>
</comment>
<dbReference type="AlphaFoldDB" id="A0A8T2Q653"/>
<keyword evidence="4" id="KW-0812">Transmembrane</keyword>
<dbReference type="OrthoDB" id="270009at2759"/>
<protein>
    <recommendedName>
        <fullName evidence="7">Thioredoxin domain-containing protein</fullName>
    </recommendedName>
</protein>
<organism evidence="5 6">
    <name type="scientific">Ceratopteris richardii</name>
    <name type="common">Triangle waterfern</name>
    <dbReference type="NCBI Taxonomy" id="49495"/>
    <lineage>
        <taxon>Eukaryota</taxon>
        <taxon>Viridiplantae</taxon>
        <taxon>Streptophyta</taxon>
        <taxon>Embryophyta</taxon>
        <taxon>Tracheophyta</taxon>
        <taxon>Polypodiopsida</taxon>
        <taxon>Polypodiidae</taxon>
        <taxon>Polypodiales</taxon>
        <taxon>Pteridineae</taxon>
        <taxon>Pteridaceae</taxon>
        <taxon>Parkerioideae</taxon>
        <taxon>Ceratopteris</taxon>
    </lineage>
</organism>
<evidence type="ECO:0000256" key="4">
    <source>
        <dbReference type="SAM" id="Phobius"/>
    </source>
</evidence>
<dbReference type="GO" id="GO:0033617">
    <property type="term" value="P:mitochondrial respiratory chain complex IV assembly"/>
    <property type="evidence" value="ECO:0007669"/>
    <property type="project" value="TreeGrafter"/>
</dbReference>
<proteinExistence type="inferred from homology"/>
<evidence type="ECO:0000313" key="5">
    <source>
        <dbReference type="EMBL" id="KAH7279517.1"/>
    </source>
</evidence>
<feature type="binding site" evidence="2">
    <location>
        <position position="152"/>
    </location>
    <ligand>
        <name>Cu cation</name>
        <dbReference type="ChEBI" id="CHEBI:23378"/>
    </ligand>
</feature>
<evidence type="ECO:0000313" key="6">
    <source>
        <dbReference type="Proteomes" id="UP000825935"/>
    </source>
</evidence>
<feature type="binding site" evidence="2">
    <location>
        <position position="148"/>
    </location>
    <ligand>
        <name>Cu cation</name>
        <dbReference type="ChEBI" id="CHEBI:23378"/>
    </ligand>
</feature>
<evidence type="ECO:0000256" key="1">
    <source>
        <dbReference type="ARBA" id="ARBA00010996"/>
    </source>
</evidence>
<dbReference type="CDD" id="cd02968">
    <property type="entry name" value="SCO"/>
    <property type="match status" value="1"/>
</dbReference>
<dbReference type="GO" id="GO:0005739">
    <property type="term" value="C:mitochondrion"/>
    <property type="evidence" value="ECO:0007669"/>
    <property type="project" value="GOC"/>
</dbReference>
<dbReference type="InterPro" id="IPR036249">
    <property type="entry name" value="Thioredoxin-like_sf"/>
</dbReference>
<keyword evidence="4" id="KW-1133">Transmembrane helix</keyword>
<dbReference type="OMA" id="YLVEHSN"/>
<dbReference type="Pfam" id="PF02630">
    <property type="entry name" value="SCO1-SenC"/>
    <property type="match status" value="1"/>
</dbReference>
<name>A0A8T2Q653_CERRI</name>
<dbReference type="EMBL" id="CM035442">
    <property type="protein sequence ID" value="KAH7279517.1"/>
    <property type="molecule type" value="Genomic_DNA"/>
</dbReference>
<keyword evidence="2" id="KW-0479">Metal-binding</keyword>
<dbReference type="PANTHER" id="PTHR12151">
    <property type="entry name" value="ELECTRON TRANSPORT PROTIN SCO1/SENC FAMILY MEMBER"/>
    <property type="match status" value="1"/>
</dbReference>
<dbReference type="SUPFAM" id="SSF52833">
    <property type="entry name" value="Thioredoxin-like"/>
    <property type="match status" value="1"/>
</dbReference>
<feature type="transmembrane region" description="Helical" evidence="4">
    <location>
        <begin position="70"/>
        <end position="88"/>
    </location>
</feature>
<evidence type="ECO:0000256" key="3">
    <source>
        <dbReference type="PIRSR" id="PIRSR603782-2"/>
    </source>
</evidence>
<evidence type="ECO:0008006" key="7">
    <source>
        <dbReference type="Google" id="ProtNLM"/>
    </source>
</evidence>
<sequence>MAYRNALKLALSSRSSFGPEKSSAIYERWRYVNACRTCAWSYSTYHDYDRRKSGYDKLERMPANIGNAKIYLLGLGGFITIVGGYFLYHSKERQGPIQAKRPPPRKDVPSDHRTIGGHFKLVNQKGDLVTDRDLIGHWTLLYFGYTSCPDDCPEELQILADAIDILDNQISDEIAPVFITLDPKRDSAAQLQAYLSEFHPRIIGLTGSVDDIRQVARGYRVFYKKVEDEGTDYLVEHSNQIYLMDPDMGFVKFFGKEHDSESLVLGILEAMKRQ</sequence>
<dbReference type="Gene3D" id="3.40.30.10">
    <property type="entry name" value="Glutaredoxin"/>
    <property type="match status" value="1"/>
</dbReference>
<accession>A0A8T2Q653</accession>
<feature type="disulfide bond" description="Redox-active" evidence="3">
    <location>
        <begin position="148"/>
        <end position="152"/>
    </location>
</feature>
<dbReference type="GO" id="GO:0046872">
    <property type="term" value="F:metal ion binding"/>
    <property type="evidence" value="ECO:0007669"/>
    <property type="project" value="UniProtKB-KW"/>
</dbReference>
<dbReference type="InterPro" id="IPR003782">
    <property type="entry name" value="SCO1/SenC"/>
</dbReference>